<sequence length="79" mass="8561">MLMKIVYAILALLMVTAFSAPTLIIAEEEVVVGHTAIGHAQIARPAKTVFRTEPPFCNICCKIIDGKEKCGQICCIGQK</sequence>
<gene>
    <name evidence="1" type="ORF">CRE_05867</name>
</gene>
<reference evidence="1" key="1">
    <citation type="submission" date="2007-07" db="EMBL/GenBank/DDBJ databases">
        <title>PCAP assembly of the Caenorhabditis remanei genome.</title>
        <authorList>
            <consortium name="The Caenorhabditis remanei Sequencing Consortium"/>
            <person name="Wilson R.K."/>
        </authorList>
    </citation>
    <scope>NUCLEOTIDE SEQUENCE [LARGE SCALE GENOMIC DNA]</scope>
    <source>
        <strain evidence="1">PB4641</strain>
    </source>
</reference>
<dbReference type="EMBL" id="DS268460">
    <property type="protein sequence ID" value="EFP06152.1"/>
    <property type="molecule type" value="Genomic_DNA"/>
</dbReference>
<name>E3MNH7_CAERE</name>
<protein>
    <submittedName>
        <fullName evidence="1">Uncharacterized protein</fullName>
    </submittedName>
</protein>
<proteinExistence type="predicted"/>
<organism evidence="2">
    <name type="scientific">Caenorhabditis remanei</name>
    <name type="common">Caenorhabditis vulgaris</name>
    <dbReference type="NCBI Taxonomy" id="31234"/>
    <lineage>
        <taxon>Eukaryota</taxon>
        <taxon>Metazoa</taxon>
        <taxon>Ecdysozoa</taxon>
        <taxon>Nematoda</taxon>
        <taxon>Chromadorea</taxon>
        <taxon>Rhabditida</taxon>
        <taxon>Rhabditina</taxon>
        <taxon>Rhabditomorpha</taxon>
        <taxon>Rhabditoidea</taxon>
        <taxon>Rhabditidae</taxon>
        <taxon>Peloderinae</taxon>
        <taxon>Caenorhabditis</taxon>
    </lineage>
</organism>
<dbReference type="HOGENOM" id="CLU_2673465_0_0_1"/>
<evidence type="ECO:0000313" key="1">
    <source>
        <dbReference type="EMBL" id="EFP06152.1"/>
    </source>
</evidence>
<accession>E3MNH7</accession>
<keyword evidence="2" id="KW-1185">Reference proteome</keyword>
<evidence type="ECO:0000313" key="2">
    <source>
        <dbReference type="Proteomes" id="UP000008281"/>
    </source>
</evidence>
<dbReference type="AlphaFoldDB" id="E3MNH7"/>
<dbReference type="Proteomes" id="UP000008281">
    <property type="component" value="Unassembled WGS sequence"/>
</dbReference>